<organism evidence="1 2">
    <name type="scientific">Mycena venus</name>
    <dbReference type="NCBI Taxonomy" id="2733690"/>
    <lineage>
        <taxon>Eukaryota</taxon>
        <taxon>Fungi</taxon>
        <taxon>Dikarya</taxon>
        <taxon>Basidiomycota</taxon>
        <taxon>Agaricomycotina</taxon>
        <taxon>Agaricomycetes</taxon>
        <taxon>Agaricomycetidae</taxon>
        <taxon>Agaricales</taxon>
        <taxon>Marasmiineae</taxon>
        <taxon>Mycenaceae</taxon>
        <taxon>Mycena</taxon>
    </lineage>
</organism>
<gene>
    <name evidence="1" type="ORF">MVEN_00654000</name>
</gene>
<dbReference type="Proteomes" id="UP000620124">
    <property type="component" value="Unassembled WGS sequence"/>
</dbReference>
<proteinExistence type="predicted"/>
<protein>
    <submittedName>
        <fullName evidence="1">Uncharacterized protein</fullName>
    </submittedName>
</protein>
<dbReference type="AlphaFoldDB" id="A0A8H6YQJ1"/>
<comment type="caution">
    <text evidence="1">The sequence shown here is derived from an EMBL/GenBank/DDBJ whole genome shotgun (WGS) entry which is preliminary data.</text>
</comment>
<keyword evidence="2" id="KW-1185">Reference proteome</keyword>
<dbReference type="OrthoDB" id="2920285at2759"/>
<sequence length="263" mass="29653">MVQHRQLDCARATPTSTPAGRWAQAFILRCQQTPFTLPTAASGLHTPICPSERRSYTHHHSARVRTRTYASMNYDAYATAITDELRSWVHEWLAGIYATWILHDTLRLPLPHPTYPLPPSFPFGAFSTWQAFEWVHEYGGTNQIRHNYAVSFAFHGRTNGPGSSVVWKILSGNIELGVFEIAGPIYDARSQVPFTLGSYIVLEALLASLATRRPIRLGSYIVRLPPRSESDTTSPSAVQFFELRTPEEEVYSTRWGAFDSLNL</sequence>
<accession>A0A8H6YQJ1</accession>
<evidence type="ECO:0000313" key="1">
    <source>
        <dbReference type="EMBL" id="KAF7363022.1"/>
    </source>
</evidence>
<evidence type="ECO:0000313" key="2">
    <source>
        <dbReference type="Proteomes" id="UP000620124"/>
    </source>
</evidence>
<name>A0A8H6YQJ1_9AGAR</name>
<reference evidence="1" key="1">
    <citation type="submission" date="2020-05" db="EMBL/GenBank/DDBJ databases">
        <title>Mycena genomes resolve the evolution of fungal bioluminescence.</title>
        <authorList>
            <person name="Tsai I.J."/>
        </authorList>
    </citation>
    <scope>NUCLEOTIDE SEQUENCE</scope>
    <source>
        <strain evidence="1">CCC161011</strain>
    </source>
</reference>
<dbReference type="EMBL" id="JACAZI010000004">
    <property type="protein sequence ID" value="KAF7363022.1"/>
    <property type="molecule type" value="Genomic_DNA"/>
</dbReference>